<dbReference type="InterPro" id="IPR033138">
    <property type="entry name" value="Cu_oxidase_CS"/>
</dbReference>
<name>A0AAN6ESX9_EXODE</name>
<dbReference type="GO" id="GO:0005507">
    <property type="term" value="F:copper ion binding"/>
    <property type="evidence" value="ECO:0007669"/>
    <property type="project" value="InterPro"/>
</dbReference>
<dbReference type="CDD" id="cd13876">
    <property type="entry name" value="CuRO_2_Abr2_like"/>
    <property type="match status" value="1"/>
</dbReference>
<dbReference type="GO" id="GO:0016491">
    <property type="term" value="F:oxidoreductase activity"/>
    <property type="evidence" value="ECO:0007669"/>
    <property type="project" value="UniProtKB-KW"/>
</dbReference>
<dbReference type="InterPro" id="IPR008972">
    <property type="entry name" value="Cupredoxin"/>
</dbReference>
<proteinExistence type="inferred from homology"/>
<dbReference type="PROSITE" id="PS00080">
    <property type="entry name" value="MULTICOPPER_OXIDASE2"/>
    <property type="match status" value="1"/>
</dbReference>
<dbReference type="EMBL" id="JAJGCB010000009">
    <property type="protein sequence ID" value="KAJ8991055.1"/>
    <property type="molecule type" value="Genomic_DNA"/>
</dbReference>
<dbReference type="CDD" id="cd13850">
    <property type="entry name" value="CuRO_1_Abr2_like"/>
    <property type="match status" value="1"/>
</dbReference>
<reference evidence="12" key="1">
    <citation type="submission" date="2023-01" db="EMBL/GenBank/DDBJ databases">
        <title>Exophiala dermititidis isolated from Cystic Fibrosis Patient.</title>
        <authorList>
            <person name="Kurbessoian T."/>
            <person name="Crocker A."/>
            <person name="Murante D."/>
            <person name="Hogan D.A."/>
            <person name="Stajich J.E."/>
        </authorList>
    </citation>
    <scope>NUCLEOTIDE SEQUENCE</scope>
    <source>
        <strain evidence="12">Ex8</strain>
    </source>
</reference>
<dbReference type="InterPro" id="IPR011706">
    <property type="entry name" value="Cu-oxidase_C"/>
</dbReference>
<evidence type="ECO:0000256" key="8">
    <source>
        <dbReference type="SAM" id="SignalP"/>
    </source>
</evidence>
<evidence type="ECO:0000259" key="9">
    <source>
        <dbReference type="Pfam" id="PF00394"/>
    </source>
</evidence>
<evidence type="ECO:0000256" key="1">
    <source>
        <dbReference type="ARBA" id="ARBA00010609"/>
    </source>
</evidence>
<feature type="chain" id="PRO_5043007771" evidence="8">
    <location>
        <begin position="22"/>
        <end position="646"/>
    </location>
</feature>
<evidence type="ECO:0000313" key="12">
    <source>
        <dbReference type="EMBL" id="KAJ8991055.1"/>
    </source>
</evidence>
<dbReference type="Pfam" id="PF00394">
    <property type="entry name" value="Cu-oxidase"/>
    <property type="match status" value="1"/>
</dbReference>
<dbReference type="CDD" id="cd13898">
    <property type="entry name" value="CuRO_3_Abr2_like"/>
    <property type="match status" value="1"/>
</dbReference>
<evidence type="ECO:0000256" key="7">
    <source>
        <dbReference type="SAM" id="MobiDB-lite"/>
    </source>
</evidence>
<evidence type="ECO:0000256" key="6">
    <source>
        <dbReference type="ARBA" id="ARBA00023180"/>
    </source>
</evidence>
<dbReference type="PANTHER" id="PTHR11709">
    <property type="entry name" value="MULTI-COPPER OXIDASE"/>
    <property type="match status" value="1"/>
</dbReference>
<evidence type="ECO:0000313" key="13">
    <source>
        <dbReference type="Proteomes" id="UP001161757"/>
    </source>
</evidence>
<keyword evidence="5" id="KW-0186">Copper</keyword>
<feature type="domain" description="Plastocyanin-like" evidence="11">
    <location>
        <begin position="42"/>
        <end position="157"/>
    </location>
</feature>
<feature type="compositionally biased region" description="Basic residues" evidence="7">
    <location>
        <begin position="633"/>
        <end position="646"/>
    </location>
</feature>
<dbReference type="InterPro" id="IPR011707">
    <property type="entry name" value="Cu-oxidase-like_N"/>
</dbReference>
<dbReference type="Proteomes" id="UP001161757">
    <property type="component" value="Unassembled WGS sequence"/>
</dbReference>
<organism evidence="12 13">
    <name type="scientific">Exophiala dermatitidis</name>
    <name type="common">Black yeast-like fungus</name>
    <name type="synonym">Wangiella dermatitidis</name>
    <dbReference type="NCBI Taxonomy" id="5970"/>
    <lineage>
        <taxon>Eukaryota</taxon>
        <taxon>Fungi</taxon>
        <taxon>Dikarya</taxon>
        <taxon>Ascomycota</taxon>
        <taxon>Pezizomycotina</taxon>
        <taxon>Eurotiomycetes</taxon>
        <taxon>Chaetothyriomycetidae</taxon>
        <taxon>Chaetothyriales</taxon>
        <taxon>Herpotrichiellaceae</taxon>
        <taxon>Exophiala</taxon>
    </lineage>
</organism>
<dbReference type="SUPFAM" id="SSF49503">
    <property type="entry name" value="Cupredoxins"/>
    <property type="match status" value="3"/>
</dbReference>
<dbReference type="PANTHER" id="PTHR11709:SF488">
    <property type="entry name" value="LACCASE-RELATED"/>
    <property type="match status" value="1"/>
</dbReference>
<dbReference type="FunFam" id="2.60.40.420:FF:000036">
    <property type="entry name" value="L-ascorbate oxidase"/>
    <property type="match status" value="1"/>
</dbReference>
<dbReference type="PROSITE" id="PS00079">
    <property type="entry name" value="MULTICOPPER_OXIDASE1"/>
    <property type="match status" value="2"/>
</dbReference>
<evidence type="ECO:0000256" key="4">
    <source>
        <dbReference type="ARBA" id="ARBA00023002"/>
    </source>
</evidence>
<dbReference type="InterPro" id="IPR002355">
    <property type="entry name" value="Cu_oxidase_Cu_BS"/>
</dbReference>
<keyword evidence="6" id="KW-0325">Glycoprotein</keyword>
<keyword evidence="3 8" id="KW-0732">Signal</keyword>
<evidence type="ECO:0000259" key="11">
    <source>
        <dbReference type="Pfam" id="PF07732"/>
    </source>
</evidence>
<evidence type="ECO:0000256" key="2">
    <source>
        <dbReference type="ARBA" id="ARBA00022723"/>
    </source>
</evidence>
<dbReference type="InterPro" id="IPR001117">
    <property type="entry name" value="Cu-oxidase_2nd"/>
</dbReference>
<feature type="signal peptide" evidence="8">
    <location>
        <begin position="1"/>
        <end position="21"/>
    </location>
</feature>
<dbReference type="Pfam" id="PF07732">
    <property type="entry name" value="Cu-oxidase_3"/>
    <property type="match status" value="1"/>
</dbReference>
<sequence length="646" mass="70269">MAFSQFITILSFLSLALFSAAAPSSSSSLQKRGDPVKFEVTLTWEDYSPNGGTPRKMIMTNGTFPGPPLKLKVGDEVEFLVHNDLPDPTAVHFHGIVQQGTPWSDGVPGLTQKPIAPGECYLYKWTADAAGVYFYHSHYRSQMMDGMYGAIIISPEKESDKPFSLISNDTEAIKAMSEADENLQTVFISDYNKYTSQELHEQERSANIDFACADSILLNGQGSQYCLSRDELTAYTNPKVKALVATVSPSEITDKGCLPPNLAATQGNFTFDIDSIPRDAYFDCTPSSGPMATFDVDPAKGWAALTFINPGGFEMLKFTIDSHKMWVYAVDGGYVVPQLVDQITVNNGDRYSVLIKLDQTPAQYSIRVSNSGLNQVISGFGILNYKGSTGPAAGEDNPNALAGMNFAGVNLTTLVPFNDNKAAPYPECAPAPTPDVTYKFNIKKLGQPYGAYDWTLSGIDTFNVTLEDNEQPLLFAKDPNDIEATDLVLKTNLGQWVDLIVQVQGPLAQPHPMHKHSNKAYVLGKGTGTFNWSTVAEAAAELPPNTFNFVNPPLRDGYTTTPAEGNSTWMALRYQVVNPGPFLFHCHMQTHMAGGMAVAFLDGVDQWPEIPPEYAGLDGDGSGNGITSGATAKLKKKAKLHPKQNE</sequence>
<feature type="domain" description="Plastocyanin-like" evidence="9">
    <location>
        <begin position="185"/>
        <end position="387"/>
    </location>
</feature>
<evidence type="ECO:0000256" key="3">
    <source>
        <dbReference type="ARBA" id="ARBA00022729"/>
    </source>
</evidence>
<evidence type="ECO:0000259" key="10">
    <source>
        <dbReference type="Pfam" id="PF07731"/>
    </source>
</evidence>
<protein>
    <submittedName>
        <fullName evidence="12">Uncharacterized protein</fullName>
    </submittedName>
</protein>
<feature type="domain" description="Plastocyanin-like" evidence="10">
    <location>
        <begin position="475"/>
        <end position="603"/>
    </location>
</feature>
<comment type="caution">
    <text evidence="12">The sequence shown here is derived from an EMBL/GenBank/DDBJ whole genome shotgun (WGS) entry which is preliminary data.</text>
</comment>
<dbReference type="AlphaFoldDB" id="A0AAN6ESX9"/>
<evidence type="ECO:0000256" key="5">
    <source>
        <dbReference type="ARBA" id="ARBA00023008"/>
    </source>
</evidence>
<dbReference type="Pfam" id="PF07731">
    <property type="entry name" value="Cu-oxidase_2"/>
    <property type="match status" value="1"/>
</dbReference>
<gene>
    <name evidence="12" type="ORF">HRR80_005111</name>
</gene>
<dbReference type="Gene3D" id="2.60.40.420">
    <property type="entry name" value="Cupredoxins - blue copper proteins"/>
    <property type="match status" value="3"/>
</dbReference>
<feature type="region of interest" description="Disordered" evidence="7">
    <location>
        <begin position="614"/>
        <end position="646"/>
    </location>
</feature>
<keyword evidence="2" id="KW-0479">Metal-binding</keyword>
<keyword evidence="4" id="KW-0560">Oxidoreductase</keyword>
<comment type="similarity">
    <text evidence="1">Belongs to the multicopper oxidase family.</text>
</comment>
<dbReference type="InterPro" id="IPR045087">
    <property type="entry name" value="Cu-oxidase_fam"/>
</dbReference>
<accession>A0AAN6ESX9</accession>